<dbReference type="PRINTS" id="PR00320">
    <property type="entry name" value="GPROTEINBRPT"/>
</dbReference>
<gene>
    <name evidence="6" type="ORF">IQ235_06790</name>
</gene>
<dbReference type="GO" id="GO:0005524">
    <property type="term" value="F:ATP binding"/>
    <property type="evidence" value="ECO:0007669"/>
    <property type="project" value="InterPro"/>
</dbReference>
<evidence type="ECO:0000313" key="7">
    <source>
        <dbReference type="Proteomes" id="UP000621799"/>
    </source>
</evidence>
<keyword evidence="2" id="KW-0677">Repeat</keyword>
<dbReference type="SUPFAM" id="SSF56112">
    <property type="entry name" value="Protein kinase-like (PK-like)"/>
    <property type="match status" value="1"/>
</dbReference>
<feature type="repeat" description="WD" evidence="3">
    <location>
        <begin position="592"/>
        <end position="633"/>
    </location>
</feature>
<dbReference type="InterPro" id="IPR000719">
    <property type="entry name" value="Prot_kinase_dom"/>
</dbReference>
<dbReference type="SMART" id="SM00320">
    <property type="entry name" value="WD40"/>
    <property type="match status" value="7"/>
</dbReference>
<dbReference type="PANTHER" id="PTHR19848:SF8">
    <property type="entry name" value="F-BOX AND WD REPEAT DOMAIN CONTAINING 7"/>
    <property type="match status" value="1"/>
</dbReference>
<feature type="domain" description="Protein kinase" evidence="5">
    <location>
        <begin position="36"/>
        <end position="301"/>
    </location>
</feature>
<dbReference type="NCBIfam" id="NF045510">
    <property type="entry name" value="4Cys_prefix_kin"/>
    <property type="match status" value="1"/>
</dbReference>
<feature type="repeat" description="WD" evidence="3">
    <location>
        <begin position="674"/>
        <end position="708"/>
    </location>
</feature>
<dbReference type="CDD" id="cd14014">
    <property type="entry name" value="STKc_PknB_like"/>
    <property type="match status" value="1"/>
</dbReference>
<feature type="region of interest" description="Disordered" evidence="4">
    <location>
        <begin position="1"/>
        <end position="20"/>
    </location>
</feature>
<dbReference type="Pfam" id="PF00069">
    <property type="entry name" value="Pkinase"/>
    <property type="match status" value="1"/>
</dbReference>
<dbReference type="InterPro" id="IPR019775">
    <property type="entry name" value="WD40_repeat_CS"/>
</dbReference>
<keyword evidence="6" id="KW-0723">Serine/threonine-protein kinase</keyword>
<keyword evidence="6" id="KW-0808">Transferase</keyword>
<feature type="repeat" description="WD" evidence="3">
    <location>
        <begin position="508"/>
        <end position="549"/>
    </location>
</feature>
<organism evidence="6 7">
    <name type="scientific">Zarconia navalis LEGE 11467</name>
    <dbReference type="NCBI Taxonomy" id="1828826"/>
    <lineage>
        <taxon>Bacteria</taxon>
        <taxon>Bacillati</taxon>
        <taxon>Cyanobacteriota</taxon>
        <taxon>Cyanophyceae</taxon>
        <taxon>Oscillatoriophycideae</taxon>
        <taxon>Oscillatoriales</taxon>
        <taxon>Oscillatoriales incertae sedis</taxon>
        <taxon>Zarconia</taxon>
        <taxon>Zarconia navalis</taxon>
    </lineage>
</organism>
<feature type="repeat" description="WD" evidence="3">
    <location>
        <begin position="550"/>
        <end position="591"/>
    </location>
</feature>
<name>A0A928Z7F8_9CYAN</name>
<dbReference type="Gene3D" id="1.10.510.10">
    <property type="entry name" value="Transferase(Phosphotransferase) domain 1"/>
    <property type="match status" value="1"/>
</dbReference>
<keyword evidence="6" id="KW-0418">Kinase</keyword>
<dbReference type="InterPro" id="IPR011009">
    <property type="entry name" value="Kinase-like_dom_sf"/>
</dbReference>
<dbReference type="InterPro" id="IPR036322">
    <property type="entry name" value="WD40_repeat_dom_sf"/>
</dbReference>
<dbReference type="EMBL" id="JADEXN010000090">
    <property type="protein sequence ID" value="MBE9040495.1"/>
    <property type="molecule type" value="Genomic_DNA"/>
</dbReference>
<feature type="compositionally biased region" description="Polar residues" evidence="4">
    <location>
        <begin position="302"/>
        <end position="325"/>
    </location>
</feature>
<keyword evidence="7" id="KW-1185">Reference proteome</keyword>
<feature type="repeat" description="WD" evidence="3">
    <location>
        <begin position="466"/>
        <end position="507"/>
    </location>
</feature>
<dbReference type="PROSITE" id="PS50011">
    <property type="entry name" value="PROTEIN_KINASE_DOM"/>
    <property type="match status" value="1"/>
</dbReference>
<protein>
    <submittedName>
        <fullName evidence="6">Serine/threonine protein kinase</fullName>
    </submittedName>
</protein>
<dbReference type="Gene3D" id="3.30.200.20">
    <property type="entry name" value="Phosphorylase Kinase, domain 1"/>
    <property type="match status" value="1"/>
</dbReference>
<dbReference type="Proteomes" id="UP000621799">
    <property type="component" value="Unassembled WGS sequence"/>
</dbReference>
<accession>A0A928Z7F8</accession>
<dbReference type="GO" id="GO:0004674">
    <property type="term" value="F:protein serine/threonine kinase activity"/>
    <property type="evidence" value="ECO:0007669"/>
    <property type="project" value="UniProtKB-KW"/>
</dbReference>
<dbReference type="Gene3D" id="2.130.10.10">
    <property type="entry name" value="YVTN repeat-like/Quinoprotein amine dehydrogenase"/>
    <property type="match status" value="4"/>
</dbReference>
<reference evidence="6" key="1">
    <citation type="submission" date="2020-10" db="EMBL/GenBank/DDBJ databases">
        <authorList>
            <person name="Castelo-Branco R."/>
            <person name="Eusebio N."/>
            <person name="Adriana R."/>
            <person name="Vieira A."/>
            <person name="Brugerolle De Fraissinette N."/>
            <person name="Rezende De Castro R."/>
            <person name="Schneider M.P."/>
            <person name="Vasconcelos V."/>
            <person name="Leao P.N."/>
        </authorList>
    </citation>
    <scope>NUCLEOTIDE SEQUENCE</scope>
    <source>
        <strain evidence="6">LEGE 11467</strain>
    </source>
</reference>
<evidence type="ECO:0000313" key="6">
    <source>
        <dbReference type="EMBL" id="MBE9040495.1"/>
    </source>
</evidence>
<evidence type="ECO:0000259" key="5">
    <source>
        <dbReference type="PROSITE" id="PS50011"/>
    </source>
</evidence>
<comment type="caution">
    <text evidence="6">The sequence shown here is derived from an EMBL/GenBank/DDBJ whole genome shotgun (WGS) entry which is preliminary data.</text>
</comment>
<dbReference type="InterPro" id="IPR015943">
    <property type="entry name" value="WD40/YVTN_repeat-like_dom_sf"/>
</dbReference>
<dbReference type="InterPro" id="IPR001680">
    <property type="entry name" value="WD40_rpt"/>
</dbReference>
<sequence>MSYCLNPKCPDPSNQPNPKERTCSHCGSDLLLNGQYRAVKMLGSGGFGKTFEIEDNGALKVLKVLYKNHPKAVSLFKQEAKVLCRLNHPGIPKVRENGYFVFWPKDSKEPVHCLVMEKIDGLNLMEWLRMRRNEPIDRAQAVEWLKQLVEILEQVHQQHYFHRDIKPHNIMRRPQGQLALIDFGTAREVTGTYLNKVGGGQNVTEIISAGYTPPEQINGKAVPQSDFYALGRTFVYLLTGKRPTEFPEHPRTGKLIWRDSAPQIPDGFADVIDYMMAPFPGNRPQHAQMILKSLAEVEPTLENSSRTKGTSARYTSGTGSVATGSRRTDISGFPGAHSGLGTGASGLRSGASGMRSQSWIEQWQDRARAQFRHSSIESLKPLAIGSLLVGLVATQAYGYWRYRSFPMNPIRVVANLPSSWFLRKTLKQEGEVKSVAVSPNGNTLASGSYGSIRLWNSDSGDDPKILAAHNNWIGALAIDPDSQILASGSTDRSIRLWNLDSGVRRLTLAGHNAAVNDLAFSRDGKMLASGSEDKTIRLWNVASGVRLLTLSGHTEAVNAVEIAPDRRVLVSASSDRTIKVWDLDRGILIRTLTGHVGAVRDIAISPDGKLLASASSDNTSIVWNLETGKRLHSFNGHRSWVRAVVFSPDGRSVVSAGDTIEIWRADTGEHQRTLRGGDSWVEDLAVRSDGTIVSGSHDRTIKIWRLPD</sequence>
<keyword evidence="1 3" id="KW-0853">WD repeat</keyword>
<dbReference type="PROSITE" id="PS50294">
    <property type="entry name" value="WD_REPEATS_REGION"/>
    <property type="match status" value="5"/>
</dbReference>
<dbReference type="InterPro" id="IPR020472">
    <property type="entry name" value="WD40_PAC1"/>
</dbReference>
<proteinExistence type="predicted"/>
<evidence type="ECO:0000256" key="4">
    <source>
        <dbReference type="SAM" id="MobiDB-lite"/>
    </source>
</evidence>
<dbReference type="Pfam" id="PF00400">
    <property type="entry name" value="WD40"/>
    <property type="match status" value="7"/>
</dbReference>
<feature type="region of interest" description="Disordered" evidence="4">
    <location>
        <begin position="302"/>
        <end position="337"/>
    </location>
</feature>
<evidence type="ECO:0000256" key="2">
    <source>
        <dbReference type="ARBA" id="ARBA00022737"/>
    </source>
</evidence>
<evidence type="ECO:0000256" key="3">
    <source>
        <dbReference type="PROSITE-ProRule" id="PRU00221"/>
    </source>
</evidence>
<dbReference type="PANTHER" id="PTHR19848">
    <property type="entry name" value="WD40 REPEAT PROTEIN"/>
    <property type="match status" value="1"/>
</dbReference>
<dbReference type="AlphaFoldDB" id="A0A928Z7F8"/>
<dbReference type="SUPFAM" id="SSF50978">
    <property type="entry name" value="WD40 repeat-like"/>
    <property type="match status" value="1"/>
</dbReference>
<dbReference type="PROSITE" id="PS50082">
    <property type="entry name" value="WD_REPEATS_2"/>
    <property type="match status" value="5"/>
</dbReference>
<evidence type="ECO:0000256" key="1">
    <source>
        <dbReference type="ARBA" id="ARBA00022574"/>
    </source>
</evidence>
<dbReference type="CDD" id="cd00200">
    <property type="entry name" value="WD40"/>
    <property type="match status" value="1"/>
</dbReference>
<dbReference type="SMART" id="SM00220">
    <property type="entry name" value="S_TKc"/>
    <property type="match status" value="1"/>
</dbReference>
<dbReference type="PROSITE" id="PS00678">
    <property type="entry name" value="WD_REPEATS_1"/>
    <property type="match status" value="4"/>
</dbReference>
<dbReference type="RefSeq" id="WP_264320741.1">
    <property type="nucleotide sequence ID" value="NZ_JADEXN010000090.1"/>
</dbReference>